<comment type="caution">
    <text evidence="2">The sequence shown here is derived from an EMBL/GenBank/DDBJ whole genome shotgun (WGS) entry which is preliminary data.</text>
</comment>
<dbReference type="RefSeq" id="WP_339960806.1">
    <property type="nucleotide sequence ID" value="NZ_JAWMWH010000003.1"/>
</dbReference>
<evidence type="ECO:0000313" key="2">
    <source>
        <dbReference type="EMBL" id="MEJ6400957.1"/>
    </source>
</evidence>
<evidence type="ECO:0000256" key="1">
    <source>
        <dbReference type="SAM" id="MobiDB-lite"/>
    </source>
</evidence>
<proteinExistence type="predicted"/>
<accession>A0ABU8SM33</accession>
<gene>
    <name evidence="2" type="ORF">R4146_07345</name>
</gene>
<name>A0ABU8SM33_9LACO</name>
<reference evidence="2 3" key="1">
    <citation type="submission" date="2023-10" db="EMBL/GenBank/DDBJ databases">
        <title>Nicoliella lavandulae sp. nov. isolated from Lavandula angustifolia flowers.</title>
        <authorList>
            <person name="Alcantara C."/>
            <person name="Zuniga M."/>
            <person name="Landete J.M."/>
            <person name="Monedero V."/>
        </authorList>
    </citation>
    <scope>NUCLEOTIDE SEQUENCE [LARGE SCALE GENOMIC DNA]</scope>
    <source>
        <strain evidence="2 3">Es01</strain>
    </source>
</reference>
<evidence type="ECO:0000313" key="3">
    <source>
        <dbReference type="Proteomes" id="UP001370590"/>
    </source>
</evidence>
<organism evidence="2 3">
    <name type="scientific">Nicoliella lavandulae</name>
    <dbReference type="NCBI Taxonomy" id="3082954"/>
    <lineage>
        <taxon>Bacteria</taxon>
        <taxon>Bacillati</taxon>
        <taxon>Bacillota</taxon>
        <taxon>Bacilli</taxon>
        <taxon>Lactobacillales</taxon>
        <taxon>Lactobacillaceae</taxon>
        <taxon>Nicoliella</taxon>
    </lineage>
</organism>
<dbReference type="Proteomes" id="UP001370590">
    <property type="component" value="Unassembled WGS sequence"/>
</dbReference>
<keyword evidence="3" id="KW-1185">Reference proteome</keyword>
<feature type="region of interest" description="Disordered" evidence="1">
    <location>
        <begin position="1"/>
        <end position="21"/>
    </location>
</feature>
<sequence>MNNNSKVVSKESLASESNVNSLKRDDFKSAVSTIEPMEGNNIKNLFVEYLLNTNMA</sequence>
<dbReference type="EMBL" id="JAWMWH010000003">
    <property type="protein sequence ID" value="MEJ6400957.1"/>
    <property type="molecule type" value="Genomic_DNA"/>
</dbReference>
<protein>
    <submittedName>
        <fullName evidence="2">Uncharacterized protein</fullName>
    </submittedName>
</protein>